<proteinExistence type="predicted"/>
<keyword evidence="3 6" id="KW-0812">Transmembrane</keyword>
<feature type="transmembrane region" description="Helical" evidence="6">
    <location>
        <begin position="74"/>
        <end position="93"/>
    </location>
</feature>
<reference evidence="7 8" key="1">
    <citation type="submission" date="2023-07" db="EMBL/GenBank/DDBJ databases">
        <title>Sequencing the genomes of 1000 actinobacteria strains.</title>
        <authorList>
            <person name="Klenk H.-P."/>
        </authorList>
    </citation>
    <scope>NUCLEOTIDE SEQUENCE [LARGE SCALE GENOMIC DNA]</scope>
    <source>
        <strain evidence="7 8">DSM 14555</strain>
    </source>
</reference>
<accession>A0ABU1JCA3</accession>
<dbReference type="RefSeq" id="WP_309798805.1">
    <property type="nucleotide sequence ID" value="NZ_BAAAHY010000005.1"/>
</dbReference>
<evidence type="ECO:0000256" key="1">
    <source>
        <dbReference type="ARBA" id="ARBA00004141"/>
    </source>
</evidence>
<evidence type="ECO:0000313" key="7">
    <source>
        <dbReference type="EMBL" id="MDR6270030.1"/>
    </source>
</evidence>
<evidence type="ECO:0000256" key="6">
    <source>
        <dbReference type="SAM" id="Phobius"/>
    </source>
</evidence>
<dbReference type="InterPro" id="IPR051611">
    <property type="entry name" value="ECF_transporter_component"/>
</dbReference>
<gene>
    <name evidence="7" type="ORF">JOE69_002268</name>
</gene>
<dbReference type="PANTHER" id="PTHR34857">
    <property type="entry name" value="SLL0384 PROTEIN"/>
    <property type="match status" value="1"/>
</dbReference>
<organism evidence="7 8">
    <name type="scientific">Arthrobacter russicus</name>
    <dbReference type="NCBI Taxonomy" id="172040"/>
    <lineage>
        <taxon>Bacteria</taxon>
        <taxon>Bacillati</taxon>
        <taxon>Actinomycetota</taxon>
        <taxon>Actinomycetes</taxon>
        <taxon>Micrococcales</taxon>
        <taxon>Micrococcaceae</taxon>
        <taxon>Arthrobacter</taxon>
    </lineage>
</organism>
<dbReference type="InterPro" id="IPR003339">
    <property type="entry name" value="ABC/ECF_trnsptr_transmembrane"/>
</dbReference>
<keyword evidence="4 6" id="KW-1133">Transmembrane helix</keyword>
<sequence length="270" mass="27816">MSIAEAVPTSAPDSSGAPVLAGANPLSKLLAALAIAIALILSLDVVSAGTALILELAVLPLAGLSFRMLLSRGWPLLLAAIGGGYGTALLAAKTGTVVLDWGPFLLTTGSLDSALAVVLRSMAIALPGILLLVCTDPTDLADSLAQRAKLPARFVLGALAAMRLVGLLIEEWQTLGMARRARGVGSNAGFFGRLKASWGQAMALLVQALRRAGRLAVTMEAKGFGSGPRTWARDSTFGWLDLWVALGALAVIGLSIGLAIAAGRWNPVFW</sequence>
<protein>
    <submittedName>
        <fullName evidence="7">Energy-coupling factor transport system permease protein</fullName>
    </submittedName>
</protein>
<evidence type="ECO:0000256" key="5">
    <source>
        <dbReference type="ARBA" id="ARBA00023136"/>
    </source>
</evidence>
<evidence type="ECO:0000256" key="4">
    <source>
        <dbReference type="ARBA" id="ARBA00022989"/>
    </source>
</evidence>
<dbReference type="Pfam" id="PF02361">
    <property type="entry name" value="CbiQ"/>
    <property type="match status" value="1"/>
</dbReference>
<feature type="transmembrane region" description="Helical" evidence="6">
    <location>
        <begin position="242"/>
        <end position="262"/>
    </location>
</feature>
<keyword evidence="2" id="KW-1003">Cell membrane</keyword>
<evidence type="ECO:0000313" key="8">
    <source>
        <dbReference type="Proteomes" id="UP001185069"/>
    </source>
</evidence>
<name>A0ABU1JCA3_9MICC</name>
<dbReference type="Proteomes" id="UP001185069">
    <property type="component" value="Unassembled WGS sequence"/>
</dbReference>
<evidence type="ECO:0000256" key="3">
    <source>
        <dbReference type="ARBA" id="ARBA00022692"/>
    </source>
</evidence>
<comment type="caution">
    <text evidence="7">The sequence shown here is derived from an EMBL/GenBank/DDBJ whole genome shotgun (WGS) entry which is preliminary data.</text>
</comment>
<keyword evidence="8" id="KW-1185">Reference proteome</keyword>
<dbReference type="CDD" id="cd16914">
    <property type="entry name" value="EcfT"/>
    <property type="match status" value="1"/>
</dbReference>
<comment type="subcellular location">
    <subcellularLocation>
        <location evidence="1">Membrane</location>
        <topology evidence="1">Multi-pass membrane protein</topology>
    </subcellularLocation>
</comment>
<keyword evidence="5 6" id="KW-0472">Membrane</keyword>
<evidence type="ECO:0000256" key="2">
    <source>
        <dbReference type="ARBA" id="ARBA00022475"/>
    </source>
</evidence>
<feature type="transmembrane region" description="Helical" evidence="6">
    <location>
        <begin position="29"/>
        <end position="62"/>
    </location>
</feature>
<feature type="transmembrane region" description="Helical" evidence="6">
    <location>
        <begin position="113"/>
        <end position="134"/>
    </location>
</feature>
<dbReference type="PANTHER" id="PTHR34857:SF2">
    <property type="entry name" value="SLL0384 PROTEIN"/>
    <property type="match status" value="1"/>
</dbReference>
<dbReference type="EMBL" id="JAVDQF010000001">
    <property type="protein sequence ID" value="MDR6270030.1"/>
    <property type="molecule type" value="Genomic_DNA"/>
</dbReference>